<dbReference type="GO" id="GO:0004252">
    <property type="term" value="F:serine-type endopeptidase activity"/>
    <property type="evidence" value="ECO:0007669"/>
    <property type="project" value="InterPro"/>
</dbReference>
<gene>
    <name evidence="4" type="ORF">Q4521_21135</name>
</gene>
<evidence type="ECO:0000256" key="2">
    <source>
        <dbReference type="PROSITE-ProRule" id="PRU01240"/>
    </source>
</evidence>
<evidence type="ECO:0000313" key="4">
    <source>
        <dbReference type="EMBL" id="MDO6425001.1"/>
    </source>
</evidence>
<comment type="caution">
    <text evidence="2">Lacks conserved residue(s) required for the propagation of feature annotation.</text>
</comment>
<dbReference type="InterPro" id="IPR022398">
    <property type="entry name" value="Peptidase_S8_His-AS"/>
</dbReference>
<evidence type="ECO:0000256" key="1">
    <source>
        <dbReference type="ARBA" id="ARBA00011073"/>
    </source>
</evidence>
<dbReference type="PANTHER" id="PTHR43399:SF4">
    <property type="entry name" value="CELL WALL-ASSOCIATED PROTEASE"/>
    <property type="match status" value="1"/>
</dbReference>
<proteinExistence type="inferred from homology"/>
<feature type="non-terminal residue" evidence="4">
    <location>
        <position position="1"/>
    </location>
</feature>
<evidence type="ECO:0000313" key="5">
    <source>
        <dbReference type="Proteomes" id="UP001169760"/>
    </source>
</evidence>
<dbReference type="PROSITE" id="PS51892">
    <property type="entry name" value="SUBTILASE"/>
    <property type="match status" value="1"/>
</dbReference>
<accession>A0AAW7XBH1</accession>
<sequence>GRAALNDDAYSMDTKIYGDNNVKNQGDDEIHGTHVSGIILADRTNNLGAKGVVDNALLMAVRMVPNGDEYDKDVALGIRYAVDNGAKVINTSFGKGYSPKAGWVY</sequence>
<dbReference type="PROSITE" id="PS00137">
    <property type="entry name" value="SUBTILASE_HIS"/>
    <property type="match status" value="1"/>
</dbReference>
<feature type="non-terminal residue" evidence="4">
    <location>
        <position position="105"/>
    </location>
</feature>
<dbReference type="Proteomes" id="UP001169760">
    <property type="component" value="Unassembled WGS sequence"/>
</dbReference>
<dbReference type="PANTHER" id="PTHR43399">
    <property type="entry name" value="SUBTILISIN-RELATED"/>
    <property type="match status" value="1"/>
</dbReference>
<name>A0AAW7XBH1_9GAMM</name>
<dbReference type="AlphaFoldDB" id="A0AAW7XBH1"/>
<evidence type="ECO:0000259" key="3">
    <source>
        <dbReference type="Pfam" id="PF00082"/>
    </source>
</evidence>
<dbReference type="GO" id="GO:0006508">
    <property type="term" value="P:proteolysis"/>
    <property type="evidence" value="ECO:0007669"/>
    <property type="project" value="InterPro"/>
</dbReference>
<dbReference type="InterPro" id="IPR000209">
    <property type="entry name" value="Peptidase_S8/S53_dom"/>
</dbReference>
<protein>
    <submittedName>
        <fullName evidence="4">S8 family serine peptidase</fullName>
    </submittedName>
</protein>
<comment type="similarity">
    <text evidence="1 2">Belongs to the peptidase S8 family.</text>
</comment>
<dbReference type="InterPro" id="IPR036852">
    <property type="entry name" value="Peptidase_S8/S53_dom_sf"/>
</dbReference>
<reference evidence="4" key="1">
    <citation type="submission" date="2023-07" db="EMBL/GenBank/DDBJ databases">
        <title>Genome content predicts the carbon catabolic preferences of heterotrophic bacteria.</title>
        <authorList>
            <person name="Gralka M."/>
        </authorList>
    </citation>
    <scope>NUCLEOTIDE SEQUENCE</scope>
    <source>
        <strain evidence="4">I3M17_2</strain>
    </source>
</reference>
<feature type="domain" description="Peptidase S8/S53" evidence="3">
    <location>
        <begin position="8"/>
        <end position="95"/>
    </location>
</feature>
<dbReference type="EMBL" id="JAUOPB010000121">
    <property type="protein sequence ID" value="MDO6425001.1"/>
    <property type="molecule type" value="Genomic_DNA"/>
</dbReference>
<dbReference type="Gene3D" id="3.40.50.200">
    <property type="entry name" value="Peptidase S8/S53 domain"/>
    <property type="match status" value="1"/>
</dbReference>
<dbReference type="SUPFAM" id="SSF52743">
    <property type="entry name" value="Subtilisin-like"/>
    <property type="match status" value="1"/>
</dbReference>
<comment type="caution">
    <text evidence="4">The sequence shown here is derived from an EMBL/GenBank/DDBJ whole genome shotgun (WGS) entry which is preliminary data.</text>
</comment>
<organism evidence="4 5">
    <name type="scientific">Saccharophagus degradans</name>
    <dbReference type="NCBI Taxonomy" id="86304"/>
    <lineage>
        <taxon>Bacteria</taxon>
        <taxon>Pseudomonadati</taxon>
        <taxon>Pseudomonadota</taxon>
        <taxon>Gammaproteobacteria</taxon>
        <taxon>Cellvibrionales</taxon>
        <taxon>Cellvibrionaceae</taxon>
        <taxon>Saccharophagus</taxon>
    </lineage>
</organism>
<dbReference type="InterPro" id="IPR051048">
    <property type="entry name" value="Peptidase_S8/S53_subtilisin"/>
</dbReference>
<dbReference type="Pfam" id="PF00082">
    <property type="entry name" value="Peptidase_S8"/>
    <property type="match status" value="1"/>
</dbReference>